<comment type="caution">
    <text evidence="10">The sequence shown here is derived from an EMBL/GenBank/DDBJ whole genome shotgun (WGS) entry which is preliminary data.</text>
</comment>
<dbReference type="CDD" id="cd00051">
    <property type="entry name" value="EFh"/>
    <property type="match status" value="1"/>
</dbReference>
<evidence type="ECO:0000313" key="11">
    <source>
        <dbReference type="Proteomes" id="UP000734854"/>
    </source>
</evidence>
<dbReference type="PROSITE" id="PS00018">
    <property type="entry name" value="EF_HAND_1"/>
    <property type="match status" value="1"/>
</dbReference>
<feature type="domain" description="Protein kinase" evidence="8">
    <location>
        <begin position="1"/>
        <end position="204"/>
    </location>
</feature>
<dbReference type="InterPro" id="IPR050205">
    <property type="entry name" value="CDPK_Ser/Thr_kinases"/>
</dbReference>
<keyword evidence="4" id="KW-0547">Nucleotide-binding</keyword>
<evidence type="ECO:0000259" key="9">
    <source>
        <dbReference type="PROSITE" id="PS50222"/>
    </source>
</evidence>
<dbReference type="GO" id="GO:0004674">
    <property type="term" value="F:protein serine/threonine kinase activity"/>
    <property type="evidence" value="ECO:0007669"/>
    <property type="project" value="UniProtKB-KW"/>
</dbReference>
<feature type="domain" description="EF-hand" evidence="9">
    <location>
        <begin position="124"/>
        <end position="159"/>
    </location>
</feature>
<evidence type="ECO:0000256" key="5">
    <source>
        <dbReference type="ARBA" id="ARBA00022777"/>
    </source>
</evidence>
<gene>
    <name evidence="10" type="ORF">ZIOFF_007594</name>
</gene>
<reference evidence="10 11" key="1">
    <citation type="submission" date="2020-08" db="EMBL/GenBank/DDBJ databases">
        <title>Plant Genome Project.</title>
        <authorList>
            <person name="Zhang R.-G."/>
        </authorList>
    </citation>
    <scope>NUCLEOTIDE SEQUENCE [LARGE SCALE GENOMIC DNA]</scope>
    <source>
        <tissue evidence="10">Rhizome</tissue>
    </source>
</reference>
<accession>A0A8J5IGP4</accession>
<dbReference type="InterPro" id="IPR011009">
    <property type="entry name" value="Kinase-like_dom_sf"/>
</dbReference>
<dbReference type="InterPro" id="IPR000719">
    <property type="entry name" value="Prot_kinase_dom"/>
</dbReference>
<dbReference type="PROSITE" id="PS50011">
    <property type="entry name" value="PROTEIN_KINASE_DOM"/>
    <property type="match status" value="1"/>
</dbReference>
<dbReference type="GO" id="GO:0005509">
    <property type="term" value="F:calcium ion binding"/>
    <property type="evidence" value="ECO:0007669"/>
    <property type="project" value="InterPro"/>
</dbReference>
<dbReference type="InterPro" id="IPR002048">
    <property type="entry name" value="EF_hand_dom"/>
</dbReference>
<dbReference type="Gene3D" id="1.10.238.10">
    <property type="entry name" value="EF-hand"/>
    <property type="match status" value="1"/>
</dbReference>
<evidence type="ECO:0000256" key="7">
    <source>
        <dbReference type="ARBA" id="ARBA00022840"/>
    </source>
</evidence>
<keyword evidence="3" id="KW-0677">Repeat</keyword>
<keyword evidence="1" id="KW-0723">Serine/threonine-protein kinase</keyword>
<dbReference type="PANTHER" id="PTHR24349">
    <property type="entry name" value="SERINE/THREONINE-PROTEIN KINASE"/>
    <property type="match status" value="1"/>
</dbReference>
<organism evidence="10 11">
    <name type="scientific">Zingiber officinale</name>
    <name type="common">Ginger</name>
    <name type="synonym">Amomum zingiber</name>
    <dbReference type="NCBI Taxonomy" id="94328"/>
    <lineage>
        <taxon>Eukaryota</taxon>
        <taxon>Viridiplantae</taxon>
        <taxon>Streptophyta</taxon>
        <taxon>Embryophyta</taxon>
        <taxon>Tracheophyta</taxon>
        <taxon>Spermatophyta</taxon>
        <taxon>Magnoliopsida</taxon>
        <taxon>Liliopsida</taxon>
        <taxon>Zingiberales</taxon>
        <taxon>Zingiberaceae</taxon>
        <taxon>Zingiber</taxon>
    </lineage>
</organism>
<keyword evidence="7" id="KW-0067">ATP-binding</keyword>
<evidence type="ECO:0000256" key="1">
    <source>
        <dbReference type="ARBA" id="ARBA00022527"/>
    </source>
</evidence>
<dbReference type="InterPro" id="IPR008271">
    <property type="entry name" value="Ser/Thr_kinase_AS"/>
</dbReference>
<evidence type="ECO:0000256" key="6">
    <source>
        <dbReference type="ARBA" id="ARBA00022837"/>
    </source>
</evidence>
<keyword evidence="11" id="KW-1185">Reference proteome</keyword>
<keyword evidence="5" id="KW-0418">Kinase</keyword>
<keyword evidence="6" id="KW-0106">Calcium</keyword>
<evidence type="ECO:0000313" key="10">
    <source>
        <dbReference type="EMBL" id="KAG6533719.1"/>
    </source>
</evidence>
<dbReference type="EMBL" id="JACMSC010000002">
    <property type="protein sequence ID" value="KAG6533719.1"/>
    <property type="molecule type" value="Genomic_DNA"/>
</dbReference>
<dbReference type="Gene3D" id="3.30.200.20">
    <property type="entry name" value="Phosphorylase Kinase, domain 1"/>
    <property type="match status" value="1"/>
</dbReference>
<dbReference type="GO" id="GO:0005524">
    <property type="term" value="F:ATP binding"/>
    <property type="evidence" value="ECO:0007669"/>
    <property type="project" value="UniProtKB-KW"/>
</dbReference>
<evidence type="ECO:0000256" key="3">
    <source>
        <dbReference type="ARBA" id="ARBA00022737"/>
    </source>
</evidence>
<dbReference type="Gene3D" id="1.10.510.10">
    <property type="entry name" value="Transferase(Phosphotransferase) domain 1"/>
    <property type="match status" value="1"/>
</dbReference>
<dbReference type="SMART" id="SM00220">
    <property type="entry name" value="S_TKc"/>
    <property type="match status" value="1"/>
</dbReference>
<proteinExistence type="predicted"/>
<evidence type="ECO:0000259" key="8">
    <source>
        <dbReference type="PROSITE" id="PS50011"/>
    </source>
</evidence>
<dbReference type="SUPFAM" id="SSF47473">
    <property type="entry name" value="EF-hand"/>
    <property type="match status" value="1"/>
</dbReference>
<dbReference type="PROSITE" id="PS50222">
    <property type="entry name" value="EF_HAND_2"/>
    <property type="match status" value="1"/>
</dbReference>
<dbReference type="Pfam" id="PF00036">
    <property type="entry name" value="EF-hand_1"/>
    <property type="match status" value="1"/>
</dbReference>
<dbReference type="Proteomes" id="UP000734854">
    <property type="component" value="Unassembled WGS sequence"/>
</dbReference>
<dbReference type="InterPro" id="IPR018247">
    <property type="entry name" value="EF_Hand_1_Ca_BS"/>
</dbReference>
<dbReference type="PROSITE" id="PS00108">
    <property type="entry name" value="PROTEIN_KINASE_ST"/>
    <property type="match status" value="1"/>
</dbReference>
<evidence type="ECO:0000256" key="4">
    <source>
        <dbReference type="ARBA" id="ARBA00022741"/>
    </source>
</evidence>
<protein>
    <submittedName>
        <fullName evidence="10">Uncharacterized protein</fullName>
    </submittedName>
</protein>
<evidence type="ECO:0000256" key="2">
    <source>
        <dbReference type="ARBA" id="ARBA00022679"/>
    </source>
</evidence>
<dbReference type="InterPro" id="IPR011992">
    <property type="entry name" value="EF-hand-dom_pair"/>
</dbReference>
<dbReference type="AlphaFoldDB" id="A0A8J5IGP4"/>
<dbReference type="SUPFAM" id="SSF56112">
    <property type="entry name" value="Protein kinase-like (PK-like)"/>
    <property type="match status" value="1"/>
</dbReference>
<keyword evidence="2" id="KW-0808">Transferase</keyword>
<sequence>MTTGKAYASKSICKRKLVAKEDQEDVRREIQIMHHLSGHKNVVAIKGAQYSERKAAELTRVIVSVMHRDLKPENFLLANEDDDSSLKAIYFGLSVFFKTAPEVLGKHYGPEADVWTQACKEHNLTDVLIDEIIGEVDQDNDGRIDFGEFVAVMQKGNMGHWRLTMRSMINSLNMSMRFSRSSLITSLLTTLSCLVPNEIFSREN</sequence>
<name>A0A8J5IGP4_ZINOF</name>
<dbReference type="SMART" id="SM00054">
    <property type="entry name" value="EFh"/>
    <property type="match status" value="1"/>
</dbReference>